<accession>K6YU05</accession>
<proteinExistence type="inferred from homology"/>
<reference evidence="3 4" key="1">
    <citation type="journal article" date="2017" name="Antonie Van Leeuwenhoek">
        <title>Rhizobium rhizosphaerae sp. nov., a novel species isolated from rice rhizosphere.</title>
        <authorList>
            <person name="Zhao J.J."/>
            <person name="Zhang J."/>
            <person name="Zhang R.J."/>
            <person name="Zhang C.W."/>
            <person name="Yin H.Q."/>
            <person name="Zhang X.X."/>
        </authorList>
    </citation>
    <scope>NUCLEOTIDE SEQUENCE [LARGE SCALE GENOMIC DNA]</scope>
    <source>
        <strain evidence="3 4">BSs20135</strain>
    </source>
</reference>
<dbReference type="Proteomes" id="UP000006327">
    <property type="component" value="Unassembled WGS sequence"/>
</dbReference>
<comment type="caution">
    <text evidence="3">The sequence shown here is derived from an EMBL/GenBank/DDBJ whole genome shotgun (WGS) entry which is preliminary data.</text>
</comment>
<keyword evidence="4" id="KW-1185">Reference proteome</keyword>
<dbReference type="eggNOG" id="COG3248">
    <property type="taxonomic scope" value="Bacteria"/>
</dbReference>
<evidence type="ECO:0008006" key="5">
    <source>
        <dbReference type="Google" id="ProtNLM"/>
    </source>
</evidence>
<dbReference type="InterPro" id="IPR036777">
    <property type="entry name" value="Channel_Tsx-like_sf"/>
</dbReference>
<keyword evidence="2" id="KW-0732">Signal</keyword>
<name>K6YU05_9ALTE</name>
<evidence type="ECO:0000256" key="2">
    <source>
        <dbReference type="SAM" id="SignalP"/>
    </source>
</evidence>
<evidence type="ECO:0000313" key="4">
    <source>
        <dbReference type="Proteomes" id="UP000006327"/>
    </source>
</evidence>
<sequence>MMFKKTVAIYISSLLAVTSSWSSAEVLWQDYSVSYLSGGDYKVDHNDQQILTFEHVAGTSWGDSFMFLDHLRGDDGSRSNYAEFSPRISLCKMEMVCISNGLIKDVLFASTIEMSGGATHFLYGVGLDLSIPQFQFVQLNFYRRQNDAVDNNWQMTAAWALPFEMGNQSLVYDGFIDWFNSTDDQSSSMNFTSQLKWNAAKTIGIKSPLYFGIEYVYWQNKYGIGDTTQFATNESNVNFIAKWHF</sequence>
<feature type="signal peptide" evidence="2">
    <location>
        <begin position="1"/>
        <end position="24"/>
    </location>
</feature>
<feature type="chain" id="PRO_5003900369" description="Nucleoside-binding outer membrane protein" evidence="2">
    <location>
        <begin position="25"/>
        <end position="245"/>
    </location>
</feature>
<dbReference type="Pfam" id="PF03502">
    <property type="entry name" value="Channel_Tsx"/>
    <property type="match status" value="1"/>
</dbReference>
<organism evidence="3 4">
    <name type="scientific">Paraglaciecola arctica BSs20135</name>
    <dbReference type="NCBI Taxonomy" id="493475"/>
    <lineage>
        <taxon>Bacteria</taxon>
        <taxon>Pseudomonadati</taxon>
        <taxon>Pseudomonadota</taxon>
        <taxon>Gammaproteobacteria</taxon>
        <taxon>Alteromonadales</taxon>
        <taxon>Alteromonadaceae</taxon>
        <taxon>Paraglaciecola</taxon>
    </lineage>
</organism>
<dbReference type="EMBL" id="BAEO01000064">
    <property type="protein sequence ID" value="GAC21652.1"/>
    <property type="molecule type" value="Genomic_DNA"/>
</dbReference>
<dbReference type="InterPro" id="IPR018013">
    <property type="entry name" value="Channel_Tsx-like"/>
</dbReference>
<dbReference type="RefSeq" id="WP_007624845.1">
    <property type="nucleotide sequence ID" value="NZ_BAEO01000064.1"/>
</dbReference>
<protein>
    <recommendedName>
        <fullName evidence="5">Nucleoside-binding outer membrane protein</fullName>
    </recommendedName>
</protein>
<dbReference type="STRING" id="493475.GARC_4714"/>
<dbReference type="AlphaFoldDB" id="K6YU05"/>
<dbReference type="Gene3D" id="2.40.230.20">
    <property type="entry name" value="Nucleoside-specific channel-forming protein, Tsx-like"/>
    <property type="match status" value="1"/>
</dbReference>
<dbReference type="SUPFAM" id="SSF111364">
    <property type="entry name" value="Tsx-like channel"/>
    <property type="match status" value="1"/>
</dbReference>
<evidence type="ECO:0000256" key="1">
    <source>
        <dbReference type="ARBA" id="ARBA00008728"/>
    </source>
</evidence>
<evidence type="ECO:0000313" key="3">
    <source>
        <dbReference type="EMBL" id="GAC21652.1"/>
    </source>
</evidence>
<comment type="similarity">
    <text evidence="1">Belongs to the nucleoside-specific channel-forming outer membrane porin (Tsx) (TC 1.B.10) family.</text>
</comment>
<gene>
    <name evidence="3" type="ORF">GARC_4714</name>
</gene>
<dbReference type="GO" id="GO:0009279">
    <property type="term" value="C:cell outer membrane"/>
    <property type="evidence" value="ECO:0007669"/>
    <property type="project" value="InterPro"/>
</dbReference>